<dbReference type="SMART" id="SM00473">
    <property type="entry name" value="PAN_AP"/>
    <property type="match status" value="1"/>
</dbReference>
<keyword evidence="3" id="KW-0245">EGF-like domain</keyword>
<evidence type="ECO:0000256" key="10">
    <source>
        <dbReference type="ARBA" id="ARBA00022989"/>
    </source>
</evidence>
<keyword evidence="10 19" id="KW-1133">Transmembrane helix</keyword>
<dbReference type="EMBL" id="CM029051">
    <property type="protein sequence ID" value="KAG2563632.1"/>
    <property type="molecule type" value="Genomic_DNA"/>
</dbReference>
<evidence type="ECO:0000256" key="15">
    <source>
        <dbReference type="ARBA" id="ARBA00047899"/>
    </source>
</evidence>
<evidence type="ECO:0000256" key="17">
    <source>
        <dbReference type="PIRNR" id="PIRNR000641"/>
    </source>
</evidence>
<accession>A0A8T0PTH2</accession>
<keyword evidence="8 17" id="KW-0418">Kinase</keyword>
<keyword evidence="9 17" id="KW-0067">ATP-binding</keyword>
<dbReference type="GO" id="GO:0048544">
    <property type="term" value="P:recognition of pollen"/>
    <property type="evidence" value="ECO:0007669"/>
    <property type="project" value="InterPro"/>
</dbReference>
<name>A0A8T0PTH2_PANVG</name>
<keyword evidence="4 17" id="KW-0808">Transferase</keyword>
<dbReference type="SMART" id="SM00220">
    <property type="entry name" value="S_TKc"/>
    <property type="match status" value="1"/>
</dbReference>
<dbReference type="InterPro" id="IPR017441">
    <property type="entry name" value="Protein_kinase_ATP_BS"/>
</dbReference>
<comment type="catalytic activity">
    <reaction evidence="16 17">
        <text>L-seryl-[protein] + ATP = O-phospho-L-seryl-[protein] + ADP + H(+)</text>
        <dbReference type="Rhea" id="RHEA:17989"/>
        <dbReference type="Rhea" id="RHEA-COMP:9863"/>
        <dbReference type="Rhea" id="RHEA-COMP:11604"/>
        <dbReference type="ChEBI" id="CHEBI:15378"/>
        <dbReference type="ChEBI" id="CHEBI:29999"/>
        <dbReference type="ChEBI" id="CHEBI:30616"/>
        <dbReference type="ChEBI" id="CHEBI:83421"/>
        <dbReference type="ChEBI" id="CHEBI:456216"/>
        <dbReference type="EC" id="2.7.11.1"/>
    </reaction>
</comment>
<evidence type="ECO:0000256" key="9">
    <source>
        <dbReference type="ARBA" id="ARBA00022840"/>
    </source>
</evidence>
<dbReference type="Pfam" id="PF00069">
    <property type="entry name" value="Pkinase"/>
    <property type="match status" value="1"/>
</dbReference>
<evidence type="ECO:0000313" key="25">
    <source>
        <dbReference type="Proteomes" id="UP000823388"/>
    </source>
</evidence>
<evidence type="ECO:0000259" key="22">
    <source>
        <dbReference type="PROSITE" id="PS50927"/>
    </source>
</evidence>
<evidence type="ECO:0000256" key="2">
    <source>
        <dbReference type="ARBA" id="ARBA00022527"/>
    </source>
</evidence>
<evidence type="ECO:0000256" key="3">
    <source>
        <dbReference type="ARBA" id="ARBA00022536"/>
    </source>
</evidence>
<comment type="caution">
    <text evidence="24">The sequence shown here is derived from an EMBL/GenBank/DDBJ whole genome shotgun (WGS) entry which is preliminary data.</text>
</comment>
<comment type="catalytic activity">
    <reaction evidence="15 17">
        <text>L-threonyl-[protein] + ATP = O-phospho-L-threonyl-[protein] + ADP + H(+)</text>
        <dbReference type="Rhea" id="RHEA:46608"/>
        <dbReference type="Rhea" id="RHEA-COMP:11060"/>
        <dbReference type="Rhea" id="RHEA-COMP:11605"/>
        <dbReference type="ChEBI" id="CHEBI:15378"/>
        <dbReference type="ChEBI" id="CHEBI:30013"/>
        <dbReference type="ChEBI" id="CHEBI:30616"/>
        <dbReference type="ChEBI" id="CHEBI:61977"/>
        <dbReference type="ChEBI" id="CHEBI:456216"/>
        <dbReference type="EC" id="2.7.11.1"/>
    </reaction>
</comment>
<evidence type="ECO:0000256" key="6">
    <source>
        <dbReference type="ARBA" id="ARBA00022729"/>
    </source>
</evidence>
<dbReference type="Gene3D" id="1.10.510.10">
    <property type="entry name" value="Transferase(Phosphotransferase) domain 1"/>
    <property type="match status" value="1"/>
</dbReference>
<dbReference type="PROSITE" id="PS50927">
    <property type="entry name" value="BULB_LECTIN"/>
    <property type="match status" value="1"/>
</dbReference>
<evidence type="ECO:0000256" key="19">
    <source>
        <dbReference type="SAM" id="Phobius"/>
    </source>
</evidence>
<keyword evidence="25" id="KW-1185">Reference proteome</keyword>
<evidence type="ECO:0000259" key="23">
    <source>
        <dbReference type="PROSITE" id="PS50948"/>
    </source>
</evidence>
<keyword evidence="7 17" id="KW-0547">Nucleotide-binding</keyword>
<sequence length="814" mass="89546">MPYLHISMVLLLSLHIPAANSATTDTISAGQALSTIGDKLVSKNGKYALGFFKVGNNSSQNTSNWYLGIWFNSVPKFTQAWVANRDDPFKSPTTSAPELKISHDGNLVVLNQSTNSIIWSTQAKMTRNNTIALLLDSGNFILRNASNSSHTLWQSFDHPTDTFLPGMKLGWDNITGLNRRLVSRKNSISPATGVYCEELDPSGINQVVLVKWNSTTQYWSSGVWNGQHWPSLPDEASGVWNDQTGGKESLVTNAHEKYYTYAIVDYTAAVYYNLDVSGQINVFVWPEGSHDWLLTFSQPRAQCDVYSVCGPFAICNDDALPHCTCTKGFSITSPEDWELNDQTGGCTRNTPLDCITKGSSTRSTDKFLSLPCVSLAQSVRRIEDAQSIVVCAQVCLDNCYCTAYSFSNGTCSNWHGELSNIRQIQCSSAANSKGETLYLRLAAKDFQGLEKNKRVFIIAVATGTSVAALGLFAFSMLIMIGRNKRKSSGQISNTAQGCNGIIAFRYNDLKLGTKNFSQKLGGGGFGSVFKGFLNNSTAIAVKELCHHSHQGEKQFRAEVSSIGIIQHINLVKLIGFCCEGARRLLVYEYMSNGSLATHLFQNHATVLTWRTRYQIALGVARGLAYLHEKCRDCIIHCDIKPENILLSDSYVPKIADFGMAKFLGRDFSRVITTMRGTIGYLAPEWISGVAITPKVDVYAYGMVLLEIVSGKRNSCVSCSCGSNHDIYYPVHVAQEIIGGDIMSLLDSRLCGKVNLKEAEITCKVACWCIQDDEFDRPTMGEVVQIMEGLLEINIPPMPRLLQTVAGSSNYSTCC</sequence>
<evidence type="ECO:0000256" key="14">
    <source>
        <dbReference type="ARBA" id="ARBA00023180"/>
    </source>
</evidence>
<evidence type="ECO:0000256" key="8">
    <source>
        <dbReference type="ARBA" id="ARBA00022777"/>
    </source>
</evidence>
<evidence type="ECO:0000256" key="20">
    <source>
        <dbReference type="SAM" id="SignalP"/>
    </source>
</evidence>
<dbReference type="PROSITE" id="PS50948">
    <property type="entry name" value="PAN"/>
    <property type="match status" value="1"/>
</dbReference>
<feature type="domain" description="Protein kinase" evidence="21">
    <location>
        <begin position="514"/>
        <end position="790"/>
    </location>
</feature>
<dbReference type="Pfam" id="PF01453">
    <property type="entry name" value="B_lectin"/>
    <property type="match status" value="1"/>
</dbReference>
<keyword evidence="5 19" id="KW-0812">Transmembrane</keyword>
<evidence type="ECO:0000256" key="1">
    <source>
        <dbReference type="ARBA" id="ARBA00004479"/>
    </source>
</evidence>
<dbReference type="GO" id="GO:0051707">
    <property type="term" value="P:response to other organism"/>
    <property type="evidence" value="ECO:0007669"/>
    <property type="project" value="UniProtKB-ARBA"/>
</dbReference>
<protein>
    <recommendedName>
        <fullName evidence="17">Receptor-like serine/threonine-protein kinase</fullName>
        <ecNumber evidence="17">2.7.11.1</ecNumber>
    </recommendedName>
</protein>
<evidence type="ECO:0000256" key="7">
    <source>
        <dbReference type="ARBA" id="ARBA00022741"/>
    </source>
</evidence>
<dbReference type="PANTHER" id="PTHR47974:SF19">
    <property type="entry name" value="RECEPTOR-LIKE SERINE_THREONINE-PROTEIN KINASE"/>
    <property type="match status" value="1"/>
</dbReference>
<evidence type="ECO:0000256" key="4">
    <source>
        <dbReference type="ARBA" id="ARBA00022679"/>
    </source>
</evidence>
<dbReference type="InterPro" id="IPR003609">
    <property type="entry name" value="Pan_app"/>
</dbReference>
<dbReference type="InterPro" id="IPR024171">
    <property type="entry name" value="SRK-like_kinase"/>
</dbReference>
<evidence type="ECO:0000256" key="13">
    <source>
        <dbReference type="ARBA" id="ARBA00023170"/>
    </source>
</evidence>
<dbReference type="AlphaFoldDB" id="A0A8T0PTH2"/>
<proteinExistence type="inferred from homology"/>
<dbReference type="GO" id="GO:0016020">
    <property type="term" value="C:membrane"/>
    <property type="evidence" value="ECO:0007669"/>
    <property type="project" value="UniProtKB-SubCell"/>
</dbReference>
<dbReference type="InterPro" id="IPR008271">
    <property type="entry name" value="Ser/Thr_kinase_AS"/>
</dbReference>
<dbReference type="GO" id="GO:0005524">
    <property type="term" value="F:ATP binding"/>
    <property type="evidence" value="ECO:0007669"/>
    <property type="project" value="UniProtKB-UniRule"/>
</dbReference>
<feature type="domain" description="Bulb-type lectin" evidence="22">
    <location>
        <begin position="24"/>
        <end position="155"/>
    </location>
</feature>
<dbReference type="CDD" id="cd00028">
    <property type="entry name" value="B_lectin"/>
    <property type="match status" value="1"/>
</dbReference>
<keyword evidence="11 19" id="KW-0472">Membrane</keyword>
<keyword evidence="13" id="KW-0675">Receptor</keyword>
<dbReference type="FunFam" id="1.10.510.10:FF:000227">
    <property type="entry name" value="Serine/threonine-protein kinase"/>
    <property type="match status" value="1"/>
</dbReference>
<dbReference type="PROSITE" id="PS00107">
    <property type="entry name" value="PROTEIN_KINASE_ATP"/>
    <property type="match status" value="1"/>
</dbReference>
<keyword evidence="12" id="KW-1015">Disulfide bond</keyword>
<dbReference type="CDD" id="cd01098">
    <property type="entry name" value="PAN_AP_plant"/>
    <property type="match status" value="1"/>
</dbReference>
<dbReference type="PROSITE" id="PS50011">
    <property type="entry name" value="PROTEIN_KINASE_DOM"/>
    <property type="match status" value="1"/>
</dbReference>
<dbReference type="InterPro" id="IPR036426">
    <property type="entry name" value="Bulb-type_lectin_dom_sf"/>
</dbReference>
<feature type="chain" id="PRO_5035908597" description="Receptor-like serine/threonine-protein kinase" evidence="20">
    <location>
        <begin position="22"/>
        <end position="814"/>
    </location>
</feature>
<dbReference type="Proteomes" id="UP000823388">
    <property type="component" value="Chromosome 8K"/>
</dbReference>
<evidence type="ECO:0000313" key="24">
    <source>
        <dbReference type="EMBL" id="KAG2563632.1"/>
    </source>
</evidence>
<dbReference type="Gene3D" id="3.30.200.20">
    <property type="entry name" value="Phosphorylase Kinase, domain 1"/>
    <property type="match status" value="1"/>
</dbReference>
<dbReference type="CDD" id="cd14066">
    <property type="entry name" value="STKc_IRAK"/>
    <property type="match status" value="1"/>
</dbReference>
<dbReference type="InterPro" id="IPR001480">
    <property type="entry name" value="Bulb-type_lectin_dom"/>
</dbReference>
<feature type="signal peptide" evidence="20">
    <location>
        <begin position="1"/>
        <end position="21"/>
    </location>
</feature>
<dbReference type="EC" id="2.7.11.1" evidence="17"/>
<dbReference type="FunFam" id="2.90.10.10:FF:000002">
    <property type="entry name" value="Serine/threonine-protein kinase"/>
    <property type="match status" value="1"/>
</dbReference>
<dbReference type="SUPFAM" id="SSF51110">
    <property type="entry name" value="alpha-D-mannose-specific plant lectins"/>
    <property type="match status" value="1"/>
</dbReference>
<dbReference type="InterPro" id="IPR000719">
    <property type="entry name" value="Prot_kinase_dom"/>
</dbReference>
<reference evidence="24" key="1">
    <citation type="submission" date="2020-05" db="EMBL/GenBank/DDBJ databases">
        <title>WGS assembly of Panicum virgatum.</title>
        <authorList>
            <person name="Lovell J.T."/>
            <person name="Jenkins J."/>
            <person name="Shu S."/>
            <person name="Juenger T.E."/>
            <person name="Schmutz J."/>
        </authorList>
    </citation>
    <scope>NUCLEOTIDE SEQUENCE</scope>
    <source>
        <strain evidence="24">AP13</strain>
    </source>
</reference>
<dbReference type="Pfam" id="PF08276">
    <property type="entry name" value="PAN_2"/>
    <property type="match status" value="1"/>
</dbReference>
<feature type="domain" description="Apple" evidence="23">
    <location>
        <begin position="354"/>
        <end position="442"/>
    </location>
</feature>
<feature type="binding site" evidence="18">
    <location>
        <position position="542"/>
    </location>
    <ligand>
        <name>ATP</name>
        <dbReference type="ChEBI" id="CHEBI:30616"/>
    </ligand>
</feature>
<dbReference type="SUPFAM" id="SSF56112">
    <property type="entry name" value="Protein kinase-like (PK-like)"/>
    <property type="match status" value="1"/>
</dbReference>
<dbReference type="InterPro" id="IPR000858">
    <property type="entry name" value="S_locus_glycoprot_dom"/>
</dbReference>
<organism evidence="24 25">
    <name type="scientific">Panicum virgatum</name>
    <name type="common">Blackwell switchgrass</name>
    <dbReference type="NCBI Taxonomy" id="38727"/>
    <lineage>
        <taxon>Eukaryota</taxon>
        <taxon>Viridiplantae</taxon>
        <taxon>Streptophyta</taxon>
        <taxon>Embryophyta</taxon>
        <taxon>Tracheophyta</taxon>
        <taxon>Spermatophyta</taxon>
        <taxon>Magnoliopsida</taxon>
        <taxon>Liliopsida</taxon>
        <taxon>Poales</taxon>
        <taxon>Poaceae</taxon>
        <taxon>PACMAD clade</taxon>
        <taxon>Panicoideae</taxon>
        <taxon>Panicodae</taxon>
        <taxon>Paniceae</taxon>
        <taxon>Panicinae</taxon>
        <taxon>Panicum</taxon>
        <taxon>Panicum sect. Hiantes</taxon>
    </lineage>
</organism>
<dbReference type="Gene3D" id="2.90.10.10">
    <property type="entry name" value="Bulb-type lectin domain"/>
    <property type="match status" value="1"/>
</dbReference>
<feature type="transmembrane region" description="Helical" evidence="19">
    <location>
        <begin position="455"/>
        <end position="480"/>
    </location>
</feature>
<keyword evidence="6 20" id="KW-0732">Signal</keyword>
<evidence type="ECO:0000256" key="5">
    <source>
        <dbReference type="ARBA" id="ARBA00022692"/>
    </source>
</evidence>
<dbReference type="PIRSF" id="PIRSF000641">
    <property type="entry name" value="SRK"/>
    <property type="match status" value="1"/>
</dbReference>
<dbReference type="PANTHER" id="PTHR47974">
    <property type="entry name" value="OS07G0415500 PROTEIN"/>
    <property type="match status" value="1"/>
</dbReference>
<gene>
    <name evidence="24" type="ORF">PVAP13_8KG247200</name>
</gene>
<dbReference type="PROSITE" id="PS00108">
    <property type="entry name" value="PROTEIN_KINASE_ST"/>
    <property type="match status" value="1"/>
</dbReference>
<dbReference type="Pfam" id="PF00954">
    <property type="entry name" value="S_locus_glycop"/>
    <property type="match status" value="1"/>
</dbReference>
<dbReference type="GO" id="GO:0004674">
    <property type="term" value="F:protein serine/threonine kinase activity"/>
    <property type="evidence" value="ECO:0007669"/>
    <property type="project" value="UniProtKB-KW"/>
</dbReference>
<keyword evidence="2 17" id="KW-0723">Serine/threonine-protein kinase</keyword>
<dbReference type="FunFam" id="3.30.200.20:FF:000178">
    <property type="entry name" value="serine/threonine-protein kinase PBS1-like"/>
    <property type="match status" value="1"/>
</dbReference>
<evidence type="ECO:0000256" key="18">
    <source>
        <dbReference type="PROSITE-ProRule" id="PRU10141"/>
    </source>
</evidence>
<dbReference type="SMART" id="SM00108">
    <property type="entry name" value="B_lectin"/>
    <property type="match status" value="1"/>
</dbReference>
<keyword evidence="14" id="KW-0325">Glycoprotein</keyword>
<evidence type="ECO:0000259" key="21">
    <source>
        <dbReference type="PROSITE" id="PS50011"/>
    </source>
</evidence>
<evidence type="ECO:0000256" key="11">
    <source>
        <dbReference type="ARBA" id="ARBA00023136"/>
    </source>
</evidence>
<evidence type="ECO:0000256" key="16">
    <source>
        <dbReference type="ARBA" id="ARBA00048679"/>
    </source>
</evidence>
<comment type="similarity">
    <text evidence="17">Belongs to the protein kinase superfamily. Ser/Thr protein kinase family.</text>
</comment>
<comment type="subcellular location">
    <subcellularLocation>
        <location evidence="1">Membrane</location>
        <topology evidence="1">Single-pass type I membrane protein</topology>
    </subcellularLocation>
</comment>
<dbReference type="InterPro" id="IPR011009">
    <property type="entry name" value="Kinase-like_dom_sf"/>
</dbReference>
<evidence type="ECO:0000256" key="12">
    <source>
        <dbReference type="ARBA" id="ARBA00023157"/>
    </source>
</evidence>